<dbReference type="AlphaFoldDB" id="A0A179GAX5"/>
<reference evidence="2 3" key="1">
    <citation type="submission" date="2016-01" db="EMBL/GenBank/DDBJ databases">
        <title>Biosynthesis of antibiotic leucinostatins and their inhibition on Phytophthora in bio-control Purpureocillium lilacinum.</title>
        <authorList>
            <person name="Wang G."/>
            <person name="Liu Z."/>
            <person name="Lin R."/>
            <person name="Li E."/>
            <person name="Mao Z."/>
            <person name="Ling J."/>
            <person name="Yin W."/>
            <person name="Xie B."/>
        </authorList>
    </citation>
    <scope>NUCLEOTIDE SEQUENCE [LARGE SCALE GENOMIC DNA]</scope>
    <source>
        <strain evidence="2">PLBJ-1</strain>
    </source>
</reference>
<proteinExistence type="predicted"/>
<dbReference type="GO" id="GO:0032299">
    <property type="term" value="C:ribonuclease H2 complex"/>
    <property type="evidence" value="ECO:0007669"/>
    <property type="project" value="InterPro"/>
</dbReference>
<comment type="caution">
    <text evidence="2">The sequence shown here is derived from an EMBL/GenBank/DDBJ whole genome shotgun (WGS) entry which is preliminary data.</text>
</comment>
<dbReference type="Proteomes" id="UP000078240">
    <property type="component" value="Unassembled WGS sequence"/>
</dbReference>
<dbReference type="CDD" id="cd09271">
    <property type="entry name" value="RNase_H2-C"/>
    <property type="match status" value="1"/>
</dbReference>
<feature type="region of interest" description="Disordered" evidence="1">
    <location>
        <begin position="1"/>
        <end position="23"/>
    </location>
</feature>
<protein>
    <submittedName>
        <fullName evidence="2">Ribonuclease h2 non-catalytic subunit domain-containing protein</fullName>
    </submittedName>
</protein>
<dbReference type="Gene3D" id="2.40.128.680">
    <property type="match status" value="1"/>
</dbReference>
<gene>
    <name evidence="2" type="ORF">VFPBJ_10259</name>
</gene>
<dbReference type="PANTHER" id="PTHR47204">
    <property type="entry name" value="OS02G0168900 PROTEIN"/>
    <property type="match status" value="1"/>
</dbReference>
<dbReference type="Pfam" id="PF08615">
    <property type="entry name" value="RNase_H2_suC"/>
    <property type="match status" value="1"/>
</dbReference>
<dbReference type="PANTHER" id="PTHR47204:SF1">
    <property type="entry name" value="RIBONUCLEASE H2 SUBUNIT C"/>
    <property type="match status" value="1"/>
</dbReference>
<dbReference type="InterPro" id="IPR013924">
    <property type="entry name" value="RNase_H2_suC"/>
</dbReference>
<sequence>MPGPFSGGFPNTLSPSSLPPTMSQSILAIERDAASRSTKAVPNLLPCRIHHNGSVDPVASYWNPERAEGSASVAYFRGRKLKGTAVSVPNDFEGVVVERKQLQDKAAPSDPQVQGHNVEDADADVTDEGVMRVTAEFDEVAVWSHEVAVDSESDPYIRSIEEWLHVSEQIHSHSDNEPSARK</sequence>
<feature type="compositionally biased region" description="Low complexity" evidence="1">
    <location>
        <begin position="12"/>
        <end position="21"/>
    </location>
</feature>
<name>A0A179GAX5_PURLI</name>
<organism evidence="2 3">
    <name type="scientific">Purpureocillium lilacinum</name>
    <name type="common">Paecilomyces lilacinus</name>
    <dbReference type="NCBI Taxonomy" id="33203"/>
    <lineage>
        <taxon>Eukaryota</taxon>
        <taxon>Fungi</taxon>
        <taxon>Dikarya</taxon>
        <taxon>Ascomycota</taxon>
        <taxon>Pezizomycotina</taxon>
        <taxon>Sordariomycetes</taxon>
        <taxon>Hypocreomycetidae</taxon>
        <taxon>Hypocreales</taxon>
        <taxon>Ophiocordycipitaceae</taxon>
        <taxon>Purpureocillium</taxon>
    </lineage>
</organism>
<accession>A0A179GAX5</accession>
<evidence type="ECO:0000256" key="1">
    <source>
        <dbReference type="SAM" id="MobiDB-lite"/>
    </source>
</evidence>
<evidence type="ECO:0000313" key="2">
    <source>
        <dbReference type="EMBL" id="OAQ74964.1"/>
    </source>
</evidence>
<dbReference type="GO" id="GO:0006401">
    <property type="term" value="P:RNA catabolic process"/>
    <property type="evidence" value="ECO:0007669"/>
    <property type="project" value="InterPro"/>
</dbReference>
<evidence type="ECO:0000313" key="3">
    <source>
        <dbReference type="Proteomes" id="UP000078240"/>
    </source>
</evidence>
<dbReference type="EMBL" id="LSBH01000009">
    <property type="protein sequence ID" value="OAQ74964.1"/>
    <property type="molecule type" value="Genomic_DNA"/>
</dbReference>